<dbReference type="VEuPathDB" id="FungiDB:JI435_084400"/>
<keyword evidence="5" id="KW-1185">Reference proteome</keyword>
<dbReference type="PROSITE" id="PS50048">
    <property type="entry name" value="ZN2_CY6_FUNGAL_2"/>
    <property type="match status" value="1"/>
</dbReference>
<feature type="domain" description="Zn(2)-C6 fungal-type" evidence="3">
    <location>
        <begin position="40"/>
        <end position="72"/>
    </location>
</feature>
<gene>
    <name evidence="4" type="ORF">JI435_084400</name>
</gene>
<name>A0A7U2HUM7_PHANO</name>
<dbReference type="Proteomes" id="UP000663193">
    <property type="component" value="Chromosome 2"/>
</dbReference>
<protein>
    <recommendedName>
        <fullName evidence="3">Zn(2)-C6 fungal-type domain-containing protein</fullName>
    </recommendedName>
</protein>
<dbReference type="GO" id="GO:0000981">
    <property type="term" value="F:DNA-binding transcription factor activity, RNA polymerase II-specific"/>
    <property type="evidence" value="ECO:0007669"/>
    <property type="project" value="InterPro"/>
</dbReference>
<sequence>MPVLPDKNEQPRYSVIRNKVGEMANTERVEKRGSAATVRACDLCRKRKRRCLWTSGSVGCTPCVTLNETCTTTHVRKQRAKPQRGYINRVAEYETRINRLESLLQASNAAQPQFQDQPLQPAADPAVPATDWVTKLRHELPSVPRPDFPELEALYGETLFAAHSLLPSSDEINGPEFASSTSTNVFTSDDLATMALDNTEPSTDFQEDIAFFHNPHEPNVLFKSDTWIPPPLPLEPACDGYLPPPELGTTLLSEFLVDFNTAYPLYRPHVIADHLRVCYSGASDGSAVAWCSAYVVFGLAYMLRGSSATATKQDNELARYYLARNYISLNRLLLSSPSLGLVQCLIGVALLVQSTPCGRNVPDGHFLSTSLRVAQSMAYHDDESDLSDKDRDVEQERRVFWLGFINDTSTSMLSGSPTTQRREDIVAPKPDENPADSLGAVIAAEGHWKVNIFSLRLNLALLQAEAIEQVLSAKARNTAPLDIDAAATIVLSRLKSFHNHELFNLSPDQLFQLLYRSDVAHTVSLEASYFATVYRLHAFMALDKNSRINPFTADALRRLSAMKEQKSSLEAKRLLSLLPIAPRGDVGLYWMEHRSLVAALVTVLAHHVNNPTEPAPTKDEQRGYNELIADLGTLVERSVASSDCFMAQARALCMELFARLETSLRIELLQKSATHQDKLTMSAS</sequence>
<dbReference type="PANTHER" id="PTHR46910">
    <property type="entry name" value="TRANSCRIPTION FACTOR PDR1"/>
    <property type="match status" value="1"/>
</dbReference>
<dbReference type="InterPro" id="IPR036864">
    <property type="entry name" value="Zn2-C6_fun-type_DNA-bd_sf"/>
</dbReference>
<dbReference type="PANTHER" id="PTHR46910:SF39">
    <property type="entry name" value="ZN(II)2CYS6 TRANSCRIPTION FACTOR (EUROFUNG)"/>
    <property type="match status" value="1"/>
</dbReference>
<dbReference type="GO" id="GO:0003677">
    <property type="term" value="F:DNA binding"/>
    <property type="evidence" value="ECO:0007669"/>
    <property type="project" value="InterPro"/>
</dbReference>
<dbReference type="InterPro" id="IPR007219">
    <property type="entry name" value="XnlR_reg_dom"/>
</dbReference>
<dbReference type="InterPro" id="IPR001138">
    <property type="entry name" value="Zn2Cys6_DnaBD"/>
</dbReference>
<keyword evidence="1" id="KW-0479">Metal-binding</keyword>
<evidence type="ECO:0000256" key="2">
    <source>
        <dbReference type="ARBA" id="ARBA00023242"/>
    </source>
</evidence>
<dbReference type="InterPro" id="IPR050987">
    <property type="entry name" value="AtrR-like"/>
</dbReference>
<dbReference type="GO" id="GO:0006351">
    <property type="term" value="P:DNA-templated transcription"/>
    <property type="evidence" value="ECO:0007669"/>
    <property type="project" value="InterPro"/>
</dbReference>
<evidence type="ECO:0000313" key="5">
    <source>
        <dbReference type="Proteomes" id="UP000663193"/>
    </source>
</evidence>
<evidence type="ECO:0000313" key="4">
    <source>
        <dbReference type="EMBL" id="QRC92490.1"/>
    </source>
</evidence>
<dbReference type="SUPFAM" id="SSF57701">
    <property type="entry name" value="Zn2/Cys6 DNA-binding domain"/>
    <property type="match status" value="1"/>
</dbReference>
<dbReference type="CDD" id="cd00067">
    <property type="entry name" value="GAL4"/>
    <property type="match status" value="1"/>
</dbReference>
<dbReference type="PROSITE" id="PS00463">
    <property type="entry name" value="ZN2_CY6_FUNGAL_1"/>
    <property type="match status" value="1"/>
</dbReference>
<dbReference type="Pfam" id="PF04082">
    <property type="entry name" value="Fungal_trans"/>
    <property type="match status" value="1"/>
</dbReference>
<evidence type="ECO:0000259" key="3">
    <source>
        <dbReference type="PROSITE" id="PS50048"/>
    </source>
</evidence>
<dbReference type="CDD" id="cd12148">
    <property type="entry name" value="fungal_TF_MHR"/>
    <property type="match status" value="1"/>
</dbReference>
<evidence type="ECO:0000256" key="1">
    <source>
        <dbReference type="ARBA" id="ARBA00022723"/>
    </source>
</evidence>
<keyword evidence="2" id="KW-0539">Nucleus</keyword>
<dbReference type="Gene3D" id="4.10.240.10">
    <property type="entry name" value="Zn(2)-C6 fungal-type DNA-binding domain"/>
    <property type="match status" value="1"/>
</dbReference>
<reference evidence="5" key="1">
    <citation type="journal article" date="2021" name="BMC Genomics">
        <title>Chromosome-level genome assembly and manually-curated proteome of model necrotroph Parastagonospora nodorum Sn15 reveals a genome-wide trove of candidate effector homologs, and redundancy of virulence-related functions within an accessory chromosome.</title>
        <authorList>
            <person name="Bertazzoni S."/>
            <person name="Jones D.A.B."/>
            <person name="Phan H.T."/>
            <person name="Tan K.-C."/>
            <person name="Hane J.K."/>
        </authorList>
    </citation>
    <scope>NUCLEOTIDE SEQUENCE [LARGE SCALE GENOMIC DNA]</scope>
    <source>
        <strain evidence="5">SN15 / ATCC MYA-4574 / FGSC 10173)</strain>
    </source>
</reference>
<organism evidence="4 5">
    <name type="scientific">Phaeosphaeria nodorum (strain SN15 / ATCC MYA-4574 / FGSC 10173)</name>
    <name type="common">Glume blotch fungus</name>
    <name type="synonym">Parastagonospora nodorum</name>
    <dbReference type="NCBI Taxonomy" id="321614"/>
    <lineage>
        <taxon>Eukaryota</taxon>
        <taxon>Fungi</taxon>
        <taxon>Dikarya</taxon>
        <taxon>Ascomycota</taxon>
        <taxon>Pezizomycotina</taxon>
        <taxon>Dothideomycetes</taxon>
        <taxon>Pleosporomycetidae</taxon>
        <taxon>Pleosporales</taxon>
        <taxon>Pleosporineae</taxon>
        <taxon>Phaeosphaeriaceae</taxon>
        <taxon>Parastagonospora</taxon>
    </lineage>
</organism>
<proteinExistence type="predicted"/>
<accession>A0A7U2HUM7</accession>
<dbReference type="OrthoDB" id="4116913at2759"/>
<dbReference type="EMBL" id="CP069024">
    <property type="protein sequence ID" value="QRC92490.1"/>
    <property type="molecule type" value="Genomic_DNA"/>
</dbReference>
<dbReference type="GO" id="GO:0008270">
    <property type="term" value="F:zinc ion binding"/>
    <property type="evidence" value="ECO:0007669"/>
    <property type="project" value="InterPro"/>
</dbReference>
<dbReference type="AlphaFoldDB" id="A0A7U2HUM7"/>